<evidence type="ECO:0000256" key="2">
    <source>
        <dbReference type="ARBA" id="ARBA00022801"/>
    </source>
</evidence>
<organism evidence="9 10">
    <name type="scientific">Segatella buccae</name>
    <dbReference type="NCBI Taxonomy" id="28126"/>
    <lineage>
        <taxon>Bacteria</taxon>
        <taxon>Pseudomonadati</taxon>
        <taxon>Bacteroidota</taxon>
        <taxon>Bacteroidia</taxon>
        <taxon>Bacteroidales</taxon>
        <taxon>Prevotellaceae</taxon>
        <taxon>Segatella</taxon>
    </lineage>
</organism>
<dbReference type="InterPro" id="IPR006104">
    <property type="entry name" value="Glyco_hydro_2_N"/>
</dbReference>
<accession>A0AAQ1UN85</accession>
<evidence type="ECO:0000259" key="5">
    <source>
        <dbReference type="Pfam" id="PF02836"/>
    </source>
</evidence>
<protein>
    <submittedName>
        <fullName evidence="9">Beta-galactosidase</fullName>
        <ecNumber evidence="9">3.2.1.23</ecNumber>
    </submittedName>
</protein>
<dbReference type="Pfam" id="PF18565">
    <property type="entry name" value="Glyco_hydro2_C5"/>
    <property type="match status" value="1"/>
</dbReference>
<dbReference type="InterPro" id="IPR040605">
    <property type="entry name" value="Glyco_hydro2_dom5"/>
</dbReference>
<dbReference type="EMBL" id="UGTJ01000002">
    <property type="protein sequence ID" value="SUB96502.1"/>
    <property type="molecule type" value="Genomic_DNA"/>
</dbReference>
<dbReference type="InterPro" id="IPR036156">
    <property type="entry name" value="Beta-gal/glucu_dom_sf"/>
</dbReference>
<name>A0AAQ1UN85_9BACT</name>
<dbReference type="InterPro" id="IPR006102">
    <property type="entry name" value="Ig-like_GH2"/>
</dbReference>
<dbReference type="Pfam" id="PF02837">
    <property type="entry name" value="Glyco_hydro_2_N"/>
    <property type="match status" value="1"/>
</dbReference>
<evidence type="ECO:0000259" key="7">
    <source>
        <dbReference type="Pfam" id="PF16355"/>
    </source>
</evidence>
<dbReference type="Proteomes" id="UP000255283">
    <property type="component" value="Unassembled WGS sequence"/>
</dbReference>
<feature type="domain" description="Glycoside hydrolase family 2 immunoglobulin-like beta-sandwich" evidence="4">
    <location>
        <begin position="267"/>
        <end position="366"/>
    </location>
</feature>
<dbReference type="InterPro" id="IPR032311">
    <property type="entry name" value="DUF4982"/>
</dbReference>
<dbReference type="Pfam" id="PF16355">
    <property type="entry name" value="DUF4982"/>
    <property type="match status" value="1"/>
</dbReference>
<sequence>MCRPATQSATSHEFERQKGVMMTMKKQITNRSWQAFFRHTLPSFGRAGVGFFAILFLLMPLCARSQNAAAGVRETRLINNGWRFALGDASSMERDFTHGTEYFTYLSKAASTGQNRGPAAPTFDDSRWQQVSLPHDWVVDLPFSARASHSHGYKQVGWGWPQNSVGWYRHCFFIPKSDEGRRIAVRFDGIFRNAQVFCNGFYLGHEPSGYASATYNLTEYLNYGGDNVLTVRADASVEEGWYYEGAGIYRDVWLEKTGPVSIASATYDTETGADTATVSCQVKVGIDRTLTTWTGLLRVRLDLLDARDAVCATAEETLCESAGDLSVSLAKPHRWSADTPYLYKARLSLYQDGRLADRTVTRLGLRSVAFDPSRGMTVNGQVVELKGTNLHLDHAGVGVGVPDSLWVYRVKALKALGSNAIRCSHNPATPAMLDICDSLGMYVIDENRLMGTNREHRDLLERMISRDRHHPSVILWSIGNEEWLIESSGKGEKIARTMQQWVHDLDPSRPVTYGNSGGDRLVTVPDIHGYNYIVQNDVDHRRRLHPDWFVIGTEETSGCGTRNVYFTDSLRGWMRSINYEGEERSGGERNVIERGWKFYKQHPWAGGLFYWTGFDYRGEPNPMKWPATGSQFGLLDYCGFPKDEAFYLKAAWTPGPVLHLLPHWNLRGHEGDSVEVWAYSNCTEVELLQDGHSLGRKPMPADGHLSWSTVYRPGRLLARGYRDGRLLLTTLVETTGPASRLSAKPHKRTLRRDGQDIVVVDLSLLDSRGRLVPDACDSLQFAVSGPAEILGCGNGDPGFKGVERPRPLPAGAAGPSSARRFVFPAFMGRAQVILRSREGSGPVVFIARLRGGRAVEVRL</sequence>
<evidence type="ECO:0000259" key="6">
    <source>
        <dbReference type="Pfam" id="PF02837"/>
    </source>
</evidence>
<dbReference type="Gene3D" id="3.20.20.80">
    <property type="entry name" value="Glycosidases"/>
    <property type="match status" value="1"/>
</dbReference>
<reference evidence="9 10" key="1">
    <citation type="submission" date="2018-06" db="EMBL/GenBank/DDBJ databases">
        <authorList>
            <consortium name="Pathogen Informatics"/>
            <person name="Doyle S."/>
        </authorList>
    </citation>
    <scope>NUCLEOTIDE SEQUENCE [LARGE SCALE GENOMIC DNA]</scope>
    <source>
        <strain evidence="9 10">NCTC13063</strain>
    </source>
</reference>
<feature type="domain" description="Glycoside hydrolase family 2 catalytic" evidence="5">
    <location>
        <begin position="376"/>
        <end position="453"/>
    </location>
</feature>
<dbReference type="InterPro" id="IPR017853">
    <property type="entry name" value="GH"/>
</dbReference>
<dbReference type="GO" id="GO:0004565">
    <property type="term" value="F:beta-galactosidase activity"/>
    <property type="evidence" value="ECO:0007669"/>
    <property type="project" value="UniProtKB-EC"/>
</dbReference>
<dbReference type="InterPro" id="IPR013783">
    <property type="entry name" value="Ig-like_fold"/>
</dbReference>
<dbReference type="GO" id="GO:0005975">
    <property type="term" value="P:carbohydrate metabolic process"/>
    <property type="evidence" value="ECO:0007669"/>
    <property type="project" value="InterPro"/>
</dbReference>
<dbReference type="InterPro" id="IPR008979">
    <property type="entry name" value="Galactose-bd-like_sf"/>
</dbReference>
<evidence type="ECO:0000256" key="3">
    <source>
        <dbReference type="ARBA" id="ARBA00023295"/>
    </source>
</evidence>
<feature type="domain" description="Glycoside hydrolase family 2 catalytic" evidence="5">
    <location>
        <begin position="454"/>
        <end position="524"/>
    </location>
</feature>
<feature type="domain" description="Glycosyl hydrolases family 2 sugar binding" evidence="6">
    <location>
        <begin position="162"/>
        <end position="256"/>
    </location>
</feature>
<gene>
    <name evidence="9" type="primary">lacZ_7</name>
    <name evidence="9" type="ORF">NCTC13063_02261</name>
</gene>
<proteinExistence type="inferred from homology"/>
<comment type="similarity">
    <text evidence="1">Belongs to the glycosyl hydrolase 2 family.</text>
</comment>
<evidence type="ECO:0000313" key="9">
    <source>
        <dbReference type="EMBL" id="SUB96502.1"/>
    </source>
</evidence>
<dbReference type="PANTHER" id="PTHR42732:SF1">
    <property type="entry name" value="BETA-MANNOSIDASE"/>
    <property type="match status" value="1"/>
</dbReference>
<dbReference type="Gene3D" id="2.60.120.260">
    <property type="entry name" value="Galactose-binding domain-like"/>
    <property type="match status" value="1"/>
</dbReference>
<dbReference type="SUPFAM" id="SSF51445">
    <property type="entry name" value="(Trans)glycosidases"/>
    <property type="match status" value="1"/>
</dbReference>
<feature type="domain" description="Glycoside hydrolase family 2" evidence="8">
    <location>
        <begin position="741"/>
        <end position="797"/>
    </location>
</feature>
<dbReference type="InterPro" id="IPR006103">
    <property type="entry name" value="Glyco_hydro_2_cat"/>
</dbReference>
<comment type="caution">
    <text evidence="9">The sequence shown here is derived from an EMBL/GenBank/DDBJ whole genome shotgun (WGS) entry which is preliminary data.</text>
</comment>
<dbReference type="Pfam" id="PF02836">
    <property type="entry name" value="Glyco_hydro_2_C"/>
    <property type="match status" value="2"/>
</dbReference>
<dbReference type="Gene3D" id="2.60.40.10">
    <property type="entry name" value="Immunoglobulins"/>
    <property type="match status" value="3"/>
</dbReference>
<dbReference type="EC" id="3.2.1.23" evidence="9"/>
<dbReference type="SUPFAM" id="SSF49303">
    <property type="entry name" value="beta-Galactosidase/glucuronidase domain"/>
    <property type="match status" value="1"/>
</dbReference>
<feature type="domain" description="DUF4982" evidence="7">
    <location>
        <begin position="671"/>
        <end position="725"/>
    </location>
</feature>
<evidence type="ECO:0000259" key="4">
    <source>
        <dbReference type="Pfam" id="PF00703"/>
    </source>
</evidence>
<keyword evidence="3 9" id="KW-0326">Glycosidase</keyword>
<dbReference type="InterPro" id="IPR051913">
    <property type="entry name" value="GH2_Domain-Containing"/>
</dbReference>
<evidence type="ECO:0000256" key="1">
    <source>
        <dbReference type="ARBA" id="ARBA00007401"/>
    </source>
</evidence>
<dbReference type="SUPFAM" id="SSF49785">
    <property type="entry name" value="Galactose-binding domain-like"/>
    <property type="match status" value="1"/>
</dbReference>
<dbReference type="InterPro" id="IPR006101">
    <property type="entry name" value="Glyco_hydro_2"/>
</dbReference>
<evidence type="ECO:0000313" key="10">
    <source>
        <dbReference type="Proteomes" id="UP000255283"/>
    </source>
</evidence>
<dbReference type="PANTHER" id="PTHR42732">
    <property type="entry name" value="BETA-GALACTOSIDASE"/>
    <property type="match status" value="1"/>
</dbReference>
<dbReference type="PRINTS" id="PR00132">
    <property type="entry name" value="GLHYDRLASE2"/>
</dbReference>
<evidence type="ECO:0000259" key="8">
    <source>
        <dbReference type="Pfam" id="PF18565"/>
    </source>
</evidence>
<dbReference type="AlphaFoldDB" id="A0AAQ1UN85"/>
<dbReference type="Pfam" id="PF00703">
    <property type="entry name" value="Glyco_hydro_2"/>
    <property type="match status" value="1"/>
</dbReference>
<keyword evidence="2 9" id="KW-0378">Hydrolase</keyword>